<feature type="signal peptide" evidence="1">
    <location>
        <begin position="1"/>
        <end position="26"/>
    </location>
</feature>
<proteinExistence type="predicted"/>
<keyword evidence="1" id="KW-0732">Signal</keyword>
<organism evidence="2 3">
    <name type="scientific">Chondromyces apiculatus DSM 436</name>
    <dbReference type="NCBI Taxonomy" id="1192034"/>
    <lineage>
        <taxon>Bacteria</taxon>
        <taxon>Pseudomonadati</taxon>
        <taxon>Myxococcota</taxon>
        <taxon>Polyangia</taxon>
        <taxon>Polyangiales</taxon>
        <taxon>Polyangiaceae</taxon>
        <taxon>Chondromyces</taxon>
    </lineage>
</organism>
<protein>
    <submittedName>
        <fullName evidence="2">Uncharacterized protein</fullName>
    </submittedName>
</protein>
<name>A0A017STL7_9BACT</name>
<dbReference type="RefSeq" id="WP_044251610.1">
    <property type="nucleotide sequence ID" value="NZ_ASRX01000116.1"/>
</dbReference>
<evidence type="ECO:0000313" key="3">
    <source>
        <dbReference type="Proteomes" id="UP000019678"/>
    </source>
</evidence>
<dbReference type="OrthoDB" id="5518612at2"/>
<feature type="chain" id="PRO_5001496341" evidence="1">
    <location>
        <begin position="27"/>
        <end position="262"/>
    </location>
</feature>
<evidence type="ECO:0000313" key="2">
    <source>
        <dbReference type="EMBL" id="EYF00319.1"/>
    </source>
</evidence>
<dbReference type="Proteomes" id="UP000019678">
    <property type="component" value="Unassembled WGS sequence"/>
</dbReference>
<sequence length="262" mass="28242">MKKVSSLSLSSLLSVATLMWSATSAAAPVTPDDHLPLMYDLVLDLWGAEPAEERNIWASPSESCQITWPGGNNPSSARTKGACFLTLGLVRGHGLPPSIGMSWWGSTSPSSTVYYDAIEEENRFYRIDGALETLPGDILAVKYGGDGQTVQSYLMVVSQIEFFTTTPTGLDRYILEIVDSTRTVHGMQDTRWQGDPSTINGHVQGVGAGLIFLDADPVTGEVVAHTWSNQGSMASSYYPNHSGPGGRPIVIGRFARNKLPGY</sequence>
<evidence type="ECO:0000256" key="1">
    <source>
        <dbReference type="SAM" id="SignalP"/>
    </source>
</evidence>
<gene>
    <name evidence="2" type="ORF">CAP_0931</name>
</gene>
<dbReference type="AlphaFoldDB" id="A0A017STL7"/>
<accession>A0A017STL7</accession>
<dbReference type="EMBL" id="ASRX01000116">
    <property type="protein sequence ID" value="EYF00319.1"/>
    <property type="molecule type" value="Genomic_DNA"/>
</dbReference>
<comment type="caution">
    <text evidence="2">The sequence shown here is derived from an EMBL/GenBank/DDBJ whole genome shotgun (WGS) entry which is preliminary data.</text>
</comment>
<reference evidence="2 3" key="1">
    <citation type="submission" date="2013-05" db="EMBL/GenBank/DDBJ databases">
        <title>Genome assembly of Chondromyces apiculatus DSM 436.</title>
        <authorList>
            <person name="Sharma G."/>
            <person name="Khatri I."/>
            <person name="Kaur C."/>
            <person name="Mayilraj S."/>
            <person name="Subramanian S."/>
        </authorList>
    </citation>
    <scope>NUCLEOTIDE SEQUENCE [LARGE SCALE GENOMIC DNA]</scope>
    <source>
        <strain evidence="2 3">DSM 436</strain>
    </source>
</reference>
<keyword evidence="3" id="KW-1185">Reference proteome</keyword>